<accession>A0A8J5X993</accession>
<keyword evidence="4" id="KW-1185">Reference proteome</keyword>
<reference evidence="3" key="1">
    <citation type="submission" date="2021-05" db="EMBL/GenBank/DDBJ databases">
        <title>The genome of the haptophyte Pavlova lutheri (Diacronema luteri, Pavlovales) - a model for lipid biosynthesis in eukaryotic algae.</title>
        <authorList>
            <person name="Hulatt C.J."/>
            <person name="Posewitz M.C."/>
        </authorList>
    </citation>
    <scope>NUCLEOTIDE SEQUENCE</scope>
    <source>
        <strain evidence="3">NIVA-4/92</strain>
    </source>
</reference>
<evidence type="ECO:0000256" key="1">
    <source>
        <dbReference type="SAM" id="Coils"/>
    </source>
</evidence>
<comment type="caution">
    <text evidence="3">The sequence shown here is derived from an EMBL/GenBank/DDBJ whole genome shotgun (WGS) entry which is preliminary data.</text>
</comment>
<feature type="region of interest" description="Disordered" evidence="2">
    <location>
        <begin position="52"/>
        <end position="72"/>
    </location>
</feature>
<dbReference type="AlphaFoldDB" id="A0A8J5X993"/>
<feature type="region of interest" description="Disordered" evidence="2">
    <location>
        <begin position="1"/>
        <end position="32"/>
    </location>
</feature>
<proteinExistence type="predicted"/>
<feature type="region of interest" description="Disordered" evidence="2">
    <location>
        <begin position="316"/>
        <end position="336"/>
    </location>
</feature>
<feature type="region of interest" description="Disordered" evidence="2">
    <location>
        <begin position="447"/>
        <end position="472"/>
    </location>
</feature>
<sequence length="502" mass="52152">MAPVSAGGWGHVETESPKERGTESEHGAGGARGSCGPLCSLAGNEAAALRGDAQSVAGEPRPACADAGASPSHGCAHRASRAAVATRPRQTRALLRPAYVETAALGVRGGRAITLAACVCARSGSGDEAASSPSQLTRTVQLQRQIEELQQHSSALAAALEHTRDMLNSVETARAARQAEAIELAERLAEARRDAVALQRKLKFARDVASTSVMQSDDAAREAGALEDDARAARALLARLVTSLRALLGLPVPPAWLSLASGDPAAAVGSRQISSEDVFALERAVRHAIEGAHAQSDRLEGRVGKLAIALASAAKAARAPRQPAPTDASADADRRRAHEQLAALARREQRAQAQSVQLRLALTAAHAELEAHRQGARRGGPDAHCAATGGWMGGLSGYELVQLCPPLQPPGAADTSPPMPETLLAHPRLTSSVAVLRRVDKVRDATPALSAAASRPVTAPAGGSAENMRMPSGQLPARVITAEALRSQRERLTGELARLWAV</sequence>
<dbReference type="EMBL" id="JAGTXO010000044">
    <property type="protein sequence ID" value="KAG8459058.1"/>
    <property type="molecule type" value="Genomic_DNA"/>
</dbReference>
<dbReference type="Proteomes" id="UP000751190">
    <property type="component" value="Unassembled WGS sequence"/>
</dbReference>
<name>A0A8J5X993_DIALT</name>
<feature type="compositionally biased region" description="Low complexity" evidence="2">
    <location>
        <begin position="316"/>
        <end position="329"/>
    </location>
</feature>
<evidence type="ECO:0000313" key="3">
    <source>
        <dbReference type="EMBL" id="KAG8459058.1"/>
    </source>
</evidence>
<protein>
    <submittedName>
        <fullName evidence="3">Uncharacterized protein</fullName>
    </submittedName>
</protein>
<gene>
    <name evidence="3" type="ORF">KFE25_002465</name>
</gene>
<evidence type="ECO:0000313" key="4">
    <source>
        <dbReference type="Proteomes" id="UP000751190"/>
    </source>
</evidence>
<feature type="coiled-coil region" evidence="1">
    <location>
        <begin position="181"/>
        <end position="208"/>
    </location>
</feature>
<organism evidence="3 4">
    <name type="scientific">Diacronema lutheri</name>
    <name type="common">Unicellular marine alga</name>
    <name type="synonym">Monochrysis lutheri</name>
    <dbReference type="NCBI Taxonomy" id="2081491"/>
    <lineage>
        <taxon>Eukaryota</taxon>
        <taxon>Haptista</taxon>
        <taxon>Haptophyta</taxon>
        <taxon>Pavlovophyceae</taxon>
        <taxon>Pavlovales</taxon>
        <taxon>Pavlovaceae</taxon>
        <taxon>Diacronema</taxon>
    </lineage>
</organism>
<evidence type="ECO:0000256" key="2">
    <source>
        <dbReference type="SAM" id="MobiDB-lite"/>
    </source>
</evidence>
<keyword evidence="1" id="KW-0175">Coiled coil</keyword>
<feature type="compositionally biased region" description="Basic and acidic residues" evidence="2">
    <location>
        <begin position="12"/>
        <end position="26"/>
    </location>
</feature>